<keyword evidence="8 14" id="KW-0418">Kinase</keyword>
<dbReference type="PANTHER" id="PTHR45453">
    <property type="entry name" value="PHOSPHATE REGULON SENSOR PROTEIN PHOR"/>
    <property type="match status" value="1"/>
</dbReference>
<evidence type="ECO:0000256" key="12">
    <source>
        <dbReference type="SAM" id="Phobius"/>
    </source>
</evidence>
<dbReference type="GO" id="GO:0016036">
    <property type="term" value="P:cellular response to phosphate starvation"/>
    <property type="evidence" value="ECO:0007669"/>
    <property type="project" value="TreeGrafter"/>
</dbReference>
<reference evidence="14 15" key="1">
    <citation type="submission" date="2019-07" db="EMBL/GenBank/DDBJ databases">
        <authorList>
            <person name="Hibberd C M."/>
            <person name="Gehrig L. J."/>
            <person name="Chang H.-W."/>
            <person name="Venkatesh S."/>
        </authorList>
    </citation>
    <scope>NUCLEOTIDE SEQUENCE [LARGE SCALE GENOMIC DNA]</scope>
    <source>
        <strain evidence="14">Dorea_formicigenerans_SSTS_Bg7063</strain>
    </source>
</reference>
<feature type="domain" description="Histidine kinase" evidence="13">
    <location>
        <begin position="138"/>
        <end position="345"/>
    </location>
</feature>
<name>A0A564UXG1_9FIRM</name>
<dbReference type="InterPro" id="IPR003594">
    <property type="entry name" value="HATPase_dom"/>
</dbReference>
<evidence type="ECO:0000256" key="7">
    <source>
        <dbReference type="ARBA" id="ARBA00022692"/>
    </source>
</evidence>
<evidence type="ECO:0000256" key="8">
    <source>
        <dbReference type="ARBA" id="ARBA00022777"/>
    </source>
</evidence>
<feature type="transmembrane region" description="Helical" evidence="12">
    <location>
        <begin position="29"/>
        <end position="46"/>
    </location>
</feature>
<dbReference type="Pfam" id="PF00512">
    <property type="entry name" value="HisKA"/>
    <property type="match status" value="1"/>
</dbReference>
<evidence type="ECO:0000256" key="3">
    <source>
        <dbReference type="ARBA" id="ARBA00012438"/>
    </source>
</evidence>
<keyword evidence="4" id="KW-1003">Cell membrane</keyword>
<evidence type="ECO:0000256" key="11">
    <source>
        <dbReference type="ARBA" id="ARBA00023136"/>
    </source>
</evidence>
<evidence type="ECO:0000259" key="13">
    <source>
        <dbReference type="PROSITE" id="PS50109"/>
    </source>
</evidence>
<evidence type="ECO:0000313" key="15">
    <source>
        <dbReference type="Proteomes" id="UP000358366"/>
    </source>
</evidence>
<dbReference type="GO" id="GO:0000155">
    <property type="term" value="F:phosphorelay sensor kinase activity"/>
    <property type="evidence" value="ECO:0007669"/>
    <property type="project" value="InterPro"/>
</dbReference>
<dbReference type="AlphaFoldDB" id="A0A564UXG1"/>
<organism evidence="14 15">
    <name type="scientific">Dorea formicigenerans</name>
    <dbReference type="NCBI Taxonomy" id="39486"/>
    <lineage>
        <taxon>Bacteria</taxon>
        <taxon>Bacillati</taxon>
        <taxon>Bacillota</taxon>
        <taxon>Clostridia</taxon>
        <taxon>Lachnospirales</taxon>
        <taxon>Lachnospiraceae</taxon>
        <taxon>Dorea</taxon>
    </lineage>
</organism>
<dbReference type="InterPro" id="IPR050351">
    <property type="entry name" value="BphY/WalK/GraS-like"/>
</dbReference>
<keyword evidence="5" id="KW-0597">Phosphoprotein</keyword>
<sequence length="349" mass="40429">MDSNEERNWVYCGMIKLLGSFLKEKRGDICLYIGFIGVFYVIFSLSNLPADAVNYAFFLSAIWLLGYGIFKFNQYYKKGVAVIEAKQRLEEVTENLPATRSYIELEYQAIIQNMYKKMSDLQSAERIGRQEMKDYYSMWAHQIKTPIAAMKVLAQAAGDTEDARTYELLQDMQTELFKTEQYVEMVLTYVRMEDMSGDLMLKEYALDNLVKQALKKYSRMFAMQKLALHYEALRVTVTTDEKWLVFVLEQILSNALKYTVEGSISIYMEDDWLVIEDTGIGICSEDLPRIFEKGFTGYNGRSDKKSTGIGLYLCKQIIEKLRCQIRVESKLGKGTRVLLHLMKEKLPVE</sequence>
<feature type="transmembrane region" description="Helical" evidence="12">
    <location>
        <begin position="52"/>
        <end position="70"/>
    </location>
</feature>
<evidence type="ECO:0000256" key="10">
    <source>
        <dbReference type="ARBA" id="ARBA00023012"/>
    </source>
</evidence>
<dbReference type="InterPro" id="IPR003661">
    <property type="entry name" value="HisK_dim/P_dom"/>
</dbReference>
<dbReference type="SUPFAM" id="SSF47384">
    <property type="entry name" value="Homodimeric domain of signal transducing histidine kinase"/>
    <property type="match status" value="1"/>
</dbReference>
<proteinExistence type="predicted"/>
<dbReference type="SUPFAM" id="SSF55874">
    <property type="entry name" value="ATPase domain of HSP90 chaperone/DNA topoisomerase II/histidine kinase"/>
    <property type="match status" value="1"/>
</dbReference>
<dbReference type="Pfam" id="PF02518">
    <property type="entry name" value="HATPase_c"/>
    <property type="match status" value="1"/>
</dbReference>
<dbReference type="PANTHER" id="PTHR45453:SF2">
    <property type="entry name" value="HISTIDINE KINASE"/>
    <property type="match status" value="1"/>
</dbReference>
<protein>
    <recommendedName>
        <fullName evidence="3">histidine kinase</fullName>
        <ecNumber evidence="3">2.7.13.3</ecNumber>
    </recommendedName>
</protein>
<evidence type="ECO:0000256" key="9">
    <source>
        <dbReference type="ARBA" id="ARBA00022989"/>
    </source>
</evidence>
<dbReference type="InterPro" id="IPR004358">
    <property type="entry name" value="Sig_transdc_His_kin-like_C"/>
</dbReference>
<dbReference type="EMBL" id="CABHNI010000062">
    <property type="protein sequence ID" value="VUX23831.1"/>
    <property type="molecule type" value="Genomic_DNA"/>
</dbReference>
<dbReference type="InterPro" id="IPR036097">
    <property type="entry name" value="HisK_dim/P_sf"/>
</dbReference>
<keyword evidence="10" id="KW-0902">Two-component regulatory system</keyword>
<dbReference type="InterPro" id="IPR036890">
    <property type="entry name" value="HATPase_C_sf"/>
</dbReference>
<dbReference type="InterPro" id="IPR005467">
    <property type="entry name" value="His_kinase_dom"/>
</dbReference>
<dbReference type="CDD" id="cd00082">
    <property type="entry name" value="HisKA"/>
    <property type="match status" value="1"/>
</dbReference>
<dbReference type="Proteomes" id="UP000358366">
    <property type="component" value="Unassembled WGS sequence"/>
</dbReference>
<evidence type="ECO:0000256" key="1">
    <source>
        <dbReference type="ARBA" id="ARBA00000085"/>
    </source>
</evidence>
<keyword evidence="7 12" id="KW-0812">Transmembrane</keyword>
<evidence type="ECO:0000256" key="6">
    <source>
        <dbReference type="ARBA" id="ARBA00022679"/>
    </source>
</evidence>
<evidence type="ECO:0000256" key="5">
    <source>
        <dbReference type="ARBA" id="ARBA00022553"/>
    </source>
</evidence>
<keyword evidence="9 12" id="KW-1133">Transmembrane helix</keyword>
<evidence type="ECO:0000256" key="4">
    <source>
        <dbReference type="ARBA" id="ARBA00022475"/>
    </source>
</evidence>
<evidence type="ECO:0000256" key="2">
    <source>
        <dbReference type="ARBA" id="ARBA00004651"/>
    </source>
</evidence>
<comment type="subcellular location">
    <subcellularLocation>
        <location evidence="2">Cell membrane</location>
        <topology evidence="2">Multi-pass membrane protein</topology>
    </subcellularLocation>
</comment>
<dbReference type="PRINTS" id="PR00344">
    <property type="entry name" value="BCTRLSENSOR"/>
</dbReference>
<dbReference type="Gene3D" id="3.30.565.10">
    <property type="entry name" value="Histidine kinase-like ATPase, C-terminal domain"/>
    <property type="match status" value="1"/>
</dbReference>
<dbReference type="EC" id="2.7.13.3" evidence="3"/>
<evidence type="ECO:0000313" key="14">
    <source>
        <dbReference type="EMBL" id="VUX23831.1"/>
    </source>
</evidence>
<dbReference type="PROSITE" id="PS50109">
    <property type="entry name" value="HIS_KIN"/>
    <property type="match status" value="1"/>
</dbReference>
<accession>A0A564UXG1</accession>
<keyword evidence="11 12" id="KW-0472">Membrane</keyword>
<dbReference type="SMART" id="SM00387">
    <property type="entry name" value="HATPase_c"/>
    <property type="match status" value="1"/>
</dbReference>
<dbReference type="GO" id="GO:0005886">
    <property type="term" value="C:plasma membrane"/>
    <property type="evidence" value="ECO:0007669"/>
    <property type="project" value="UniProtKB-SubCell"/>
</dbReference>
<dbReference type="GO" id="GO:0004721">
    <property type="term" value="F:phosphoprotein phosphatase activity"/>
    <property type="evidence" value="ECO:0007669"/>
    <property type="project" value="TreeGrafter"/>
</dbReference>
<comment type="catalytic activity">
    <reaction evidence="1">
        <text>ATP + protein L-histidine = ADP + protein N-phospho-L-histidine.</text>
        <dbReference type="EC" id="2.7.13.3"/>
    </reaction>
</comment>
<dbReference type="Gene3D" id="1.10.287.130">
    <property type="match status" value="1"/>
</dbReference>
<keyword evidence="6 14" id="KW-0808">Transferase</keyword>
<gene>
    <name evidence="14" type="primary">graS_2</name>
    <name evidence="14" type="ORF">DFSSTS7063_03352</name>
</gene>